<evidence type="ECO:0000256" key="8">
    <source>
        <dbReference type="SAM" id="Phobius"/>
    </source>
</evidence>
<feature type="transmembrane region" description="Helical" evidence="8">
    <location>
        <begin position="159"/>
        <end position="180"/>
    </location>
</feature>
<dbReference type="PANTHER" id="PTHR11827">
    <property type="entry name" value="SOLUTE CARRIER FAMILY 12, CATION COTRANSPORTERS"/>
    <property type="match status" value="1"/>
</dbReference>
<dbReference type="GO" id="GO:0055064">
    <property type="term" value="P:chloride ion homeostasis"/>
    <property type="evidence" value="ECO:0007669"/>
    <property type="project" value="TreeGrafter"/>
</dbReference>
<dbReference type="GO" id="GO:0055075">
    <property type="term" value="P:potassium ion homeostasis"/>
    <property type="evidence" value="ECO:0007669"/>
    <property type="project" value="TreeGrafter"/>
</dbReference>
<feature type="transmembrane region" description="Helical" evidence="8">
    <location>
        <begin position="113"/>
        <end position="139"/>
    </location>
</feature>
<evidence type="ECO:0000313" key="12">
    <source>
        <dbReference type="Proteomes" id="UP000580250"/>
    </source>
</evidence>
<feature type="transmembrane region" description="Helical" evidence="8">
    <location>
        <begin position="314"/>
        <end position="332"/>
    </location>
</feature>
<sequence length="972" mass="107729">MIVEDERRTQISAANLRIPPYGILEEQPTSPDAYHASNALNLESVGNNSVIIERNKANNTNNCVQSTDFDSIMPKAPNGLSTFSGVFAPVTISMFSALLFLRMGFSAGQLGFVLTVVELFMAYGIILLTVLSLCAVSSNGAVEGGGVYYMISRTLGPEFGGSVGLLFFMANVFSCALYIAGFTEALTNVTGIGDMFGGKFIHCVFVSIIILMLCLLGSDWFARTALLALFLIVLAFCSFLFTIFVRSPSEIRIPFDNTYAYMVPKNATDPASELIVQLNQTITAQYTSFSVSTFTENLMSNFTIDYTTGHKTDFAFMFAIIFSGVTGLMAGANMSGELARPNVSIPRGTLQAVFTTLFTYVFTTFLLCLSCSRKLLQQDYMVMVDISVVPSVLMLGIFAATFFSSMSNLIGASRVLTRFAQDKLFGNLLKPATLEFGSKRNPLISVIISWVGVVFVLMIGAMNRIAKITSILFLLSYMGVNIATLALELTSAPNFRPNFKYFSWHTCALGALSTVIMMLVIDTSISAAAVVMLMLLIMILHYQAPIGSWGSISQALIYHQVRKYLLLLDIRKEHVKFWRPQILLLVNRPATCFSLMDFVNDIKKSGLYVIGHVQRGDMGGCKLSNGGGDLSKQSQQTMDPLQQVFPYWLSLVDYLKLKAFVELTLTDDVRIGIQQLTRLSGLGAMKPNTVILGFHEEKPCEPILSETHLLKELKFSKIGRTEVVEYFTASDFPPNFNSLEGNDISSANSATRLEALEYVQILNDIINLNKNVCIARHFTQFDKEISLKQSSRRFIDVWPSHFFKIAEEGKGNKTPGTGLRWDNSSLFVLQLACILSMSSKWKNTTLRVHICVHSLQDMHCQELQLKSMLEQLRIKAKTVMVPWDHVLQQIEKTTSQTFTEITEYPLQFVKAVNETIQRNSGEGAAVCFLNLPNPPLNANKSEYYLQQLSILTDSLPPTILVHGLTSVISTAL</sequence>
<feature type="transmembrane region" description="Helical" evidence="8">
    <location>
        <begin position="80"/>
        <end position="101"/>
    </location>
</feature>
<dbReference type="InterPro" id="IPR004842">
    <property type="entry name" value="SLC12A_fam"/>
</dbReference>
<keyword evidence="7 8" id="KW-0472">Membrane</keyword>
<feature type="transmembrane region" description="Helical" evidence="8">
    <location>
        <begin position="200"/>
        <end position="218"/>
    </location>
</feature>
<dbReference type="Pfam" id="PF00324">
    <property type="entry name" value="AA_permease"/>
    <property type="match status" value="1"/>
</dbReference>
<dbReference type="Pfam" id="PF03522">
    <property type="entry name" value="SLC12"/>
    <property type="match status" value="1"/>
</dbReference>
<evidence type="ECO:0000256" key="4">
    <source>
        <dbReference type="ARBA" id="ARBA00022448"/>
    </source>
</evidence>
<feature type="transmembrane region" description="Helical" evidence="8">
    <location>
        <begin position="527"/>
        <end position="544"/>
    </location>
</feature>
<name>A0A6V7WID3_MELEN</name>
<comment type="similarity">
    <text evidence="2">Belongs to the SLC12A transporter family.</text>
</comment>
<evidence type="ECO:0000313" key="11">
    <source>
        <dbReference type="EMBL" id="CAD2186695.1"/>
    </source>
</evidence>
<proteinExistence type="inferred from homology"/>
<evidence type="ECO:0000259" key="9">
    <source>
        <dbReference type="Pfam" id="PF00324"/>
    </source>
</evidence>
<reference evidence="11 12" key="1">
    <citation type="submission" date="2020-08" db="EMBL/GenBank/DDBJ databases">
        <authorList>
            <person name="Koutsovoulos G."/>
            <person name="Danchin GJ E."/>
        </authorList>
    </citation>
    <scope>NUCLEOTIDE SEQUENCE [LARGE SCALE GENOMIC DNA]</scope>
</reference>
<dbReference type="InterPro" id="IPR004841">
    <property type="entry name" value="AA-permease/SLC12A_dom"/>
</dbReference>
<feature type="transmembrane region" description="Helical" evidence="8">
    <location>
        <begin position="382"/>
        <end position="403"/>
    </location>
</feature>
<feature type="transmembrane region" description="Helical" evidence="8">
    <location>
        <begin position="352"/>
        <end position="370"/>
    </location>
</feature>
<evidence type="ECO:0000256" key="7">
    <source>
        <dbReference type="ARBA" id="ARBA00023136"/>
    </source>
</evidence>
<keyword evidence="5 8" id="KW-0812">Transmembrane</keyword>
<dbReference type="Gene3D" id="1.20.1740.10">
    <property type="entry name" value="Amino acid/polyamine transporter I"/>
    <property type="match status" value="1"/>
</dbReference>
<accession>A0A6V7WID3</accession>
<feature type="transmembrane region" description="Helical" evidence="8">
    <location>
        <begin position="468"/>
        <end position="489"/>
    </location>
</feature>
<feature type="domain" description="Amino acid permease/ SLC12A" evidence="9">
    <location>
        <begin position="94"/>
        <end position="583"/>
    </location>
</feature>
<protein>
    <recommendedName>
        <fullName evidence="3">Solute carrier family 12 member 9</fullName>
    </recommendedName>
</protein>
<feature type="domain" description="SLC12A transporter C-terminal" evidence="10">
    <location>
        <begin position="595"/>
        <end position="696"/>
    </location>
</feature>
<dbReference type="EMBL" id="CAJEWN010000600">
    <property type="protein sequence ID" value="CAD2186695.1"/>
    <property type="molecule type" value="Genomic_DNA"/>
</dbReference>
<dbReference type="OrthoDB" id="2020542at2759"/>
<dbReference type="PANTHER" id="PTHR11827:SF72">
    <property type="entry name" value="GH08340P"/>
    <property type="match status" value="1"/>
</dbReference>
<feature type="transmembrane region" description="Helical" evidence="8">
    <location>
        <begin position="501"/>
        <end position="520"/>
    </location>
</feature>
<keyword evidence="6 8" id="KW-1133">Transmembrane helix</keyword>
<keyword evidence="4" id="KW-0813">Transport</keyword>
<evidence type="ECO:0000259" key="10">
    <source>
        <dbReference type="Pfam" id="PF03522"/>
    </source>
</evidence>
<dbReference type="AlphaFoldDB" id="A0A6V7WID3"/>
<evidence type="ECO:0000256" key="3">
    <source>
        <dbReference type="ARBA" id="ARBA00019359"/>
    </source>
</evidence>
<feature type="transmembrane region" description="Helical" evidence="8">
    <location>
        <begin position="443"/>
        <end position="461"/>
    </location>
</feature>
<dbReference type="FunFam" id="1.20.1740.10:FF:000013">
    <property type="entry name" value="Solute carrier family 12 member"/>
    <property type="match status" value="1"/>
</dbReference>
<evidence type="ECO:0000256" key="1">
    <source>
        <dbReference type="ARBA" id="ARBA00004141"/>
    </source>
</evidence>
<organism evidence="11 12">
    <name type="scientific">Meloidogyne enterolobii</name>
    <name type="common">Root-knot nematode worm</name>
    <name type="synonym">Meloidogyne mayaguensis</name>
    <dbReference type="NCBI Taxonomy" id="390850"/>
    <lineage>
        <taxon>Eukaryota</taxon>
        <taxon>Metazoa</taxon>
        <taxon>Ecdysozoa</taxon>
        <taxon>Nematoda</taxon>
        <taxon>Chromadorea</taxon>
        <taxon>Rhabditida</taxon>
        <taxon>Tylenchina</taxon>
        <taxon>Tylenchomorpha</taxon>
        <taxon>Tylenchoidea</taxon>
        <taxon>Meloidogynidae</taxon>
        <taxon>Meloidogyninae</taxon>
        <taxon>Meloidogyne</taxon>
    </lineage>
</organism>
<dbReference type="GO" id="GO:0016020">
    <property type="term" value="C:membrane"/>
    <property type="evidence" value="ECO:0007669"/>
    <property type="project" value="UniProtKB-SubCell"/>
</dbReference>
<feature type="transmembrane region" description="Helical" evidence="8">
    <location>
        <begin position="224"/>
        <end position="245"/>
    </location>
</feature>
<comment type="caution">
    <text evidence="11">The sequence shown here is derived from an EMBL/GenBank/DDBJ whole genome shotgun (WGS) entry which is preliminary data.</text>
</comment>
<dbReference type="GO" id="GO:0015379">
    <property type="term" value="F:potassium:chloride symporter activity"/>
    <property type="evidence" value="ECO:0007669"/>
    <property type="project" value="TreeGrafter"/>
</dbReference>
<evidence type="ECO:0000256" key="2">
    <source>
        <dbReference type="ARBA" id="ARBA00010593"/>
    </source>
</evidence>
<comment type="subcellular location">
    <subcellularLocation>
        <location evidence="1">Membrane</location>
        <topology evidence="1">Multi-pass membrane protein</topology>
    </subcellularLocation>
</comment>
<evidence type="ECO:0000256" key="5">
    <source>
        <dbReference type="ARBA" id="ARBA00022692"/>
    </source>
</evidence>
<evidence type="ECO:0000256" key="6">
    <source>
        <dbReference type="ARBA" id="ARBA00022989"/>
    </source>
</evidence>
<dbReference type="GO" id="GO:0006884">
    <property type="term" value="P:cell volume homeostasis"/>
    <property type="evidence" value="ECO:0007669"/>
    <property type="project" value="TreeGrafter"/>
</dbReference>
<dbReference type="InterPro" id="IPR018491">
    <property type="entry name" value="SLC12_C"/>
</dbReference>
<gene>
    <name evidence="11" type="ORF">MENT_LOCUS39214</name>
</gene>
<dbReference type="Proteomes" id="UP000580250">
    <property type="component" value="Unassembled WGS sequence"/>
</dbReference>